<name>A0A543CQA7_9ACTN</name>
<dbReference type="InterPro" id="IPR019405">
    <property type="entry name" value="Lactonase_7-beta_prop"/>
</dbReference>
<comment type="similarity">
    <text evidence="1">Belongs to the cycloisomerase 2 family.</text>
</comment>
<feature type="chain" id="PRO_5022076871" evidence="2">
    <location>
        <begin position="28"/>
        <end position="368"/>
    </location>
</feature>
<dbReference type="InterPro" id="IPR015943">
    <property type="entry name" value="WD40/YVTN_repeat-like_dom_sf"/>
</dbReference>
<dbReference type="Gene3D" id="2.130.10.10">
    <property type="entry name" value="YVTN repeat-like/Quinoprotein amine dehydrogenase"/>
    <property type="match status" value="3"/>
</dbReference>
<sequence>MKTIARIAIIGAAAAAAAASAALPASAANTGQTAPVFVQTDDPSGNTVVAYHRAADGTLTRTAVYPTGGLGGVAAGSVVDHLTSQGSLAYDRSSGLLYAVNAGSDTITVFAVHGDRLQRTQIISTGGSFPNSIAARGGLVYVLNGLKGGSIQGFTRVGDRLVRVPGWKRGLGLSENGGTPAEVAFTPDGSKLVVTTRGNADSVEVFSVGLLGPAAKPVVYTKAGSAPFGFTFDARGHLVVTESGLNDVATFAIARDGRLTRLDEVATGQAATCWVVRNGDHVYASNAGSANLSRYKVGGTGSLTALGETATDAGTVDAAVSSDGRDLYVQTGANGVVDEFRTSADGSLTRIGSVTVPGAVGGEGIAAA</sequence>
<dbReference type="SUPFAM" id="SSF50969">
    <property type="entry name" value="YVTN repeat-like/Quinoprotein amine dehydrogenase"/>
    <property type="match status" value="1"/>
</dbReference>
<keyword evidence="2" id="KW-0732">Signal</keyword>
<dbReference type="Pfam" id="PF10282">
    <property type="entry name" value="Lactonase"/>
    <property type="match status" value="2"/>
</dbReference>
<dbReference type="InterPro" id="IPR011044">
    <property type="entry name" value="Quino_amine_DH_bsu"/>
</dbReference>
<keyword evidence="3" id="KW-0413">Isomerase</keyword>
<organism evidence="3 4">
    <name type="scientific">Actinoallomurus bryophytorum</name>
    <dbReference type="NCBI Taxonomy" id="1490222"/>
    <lineage>
        <taxon>Bacteria</taxon>
        <taxon>Bacillati</taxon>
        <taxon>Actinomycetota</taxon>
        <taxon>Actinomycetes</taxon>
        <taxon>Streptosporangiales</taxon>
        <taxon>Thermomonosporaceae</taxon>
        <taxon>Actinoallomurus</taxon>
    </lineage>
</organism>
<feature type="signal peptide" evidence="2">
    <location>
        <begin position="1"/>
        <end position="27"/>
    </location>
</feature>
<proteinExistence type="inferred from homology"/>
<dbReference type="GO" id="GO:0016853">
    <property type="term" value="F:isomerase activity"/>
    <property type="evidence" value="ECO:0007669"/>
    <property type="project" value="UniProtKB-KW"/>
</dbReference>
<dbReference type="InterPro" id="IPR050282">
    <property type="entry name" value="Cycloisomerase_2"/>
</dbReference>
<dbReference type="PANTHER" id="PTHR30344:SF1">
    <property type="entry name" value="6-PHOSPHOGLUCONOLACTONASE"/>
    <property type="match status" value="1"/>
</dbReference>
<protein>
    <submittedName>
        <fullName evidence="3">6-phosphogluconolactonase (Cycloisomerase 2 family)</fullName>
    </submittedName>
</protein>
<evidence type="ECO:0000313" key="3">
    <source>
        <dbReference type="EMBL" id="TQL99275.1"/>
    </source>
</evidence>
<dbReference type="AlphaFoldDB" id="A0A543CQA7"/>
<dbReference type="Proteomes" id="UP000316096">
    <property type="component" value="Unassembled WGS sequence"/>
</dbReference>
<evidence type="ECO:0000256" key="1">
    <source>
        <dbReference type="ARBA" id="ARBA00005564"/>
    </source>
</evidence>
<dbReference type="PANTHER" id="PTHR30344">
    <property type="entry name" value="6-PHOSPHOGLUCONOLACTONASE-RELATED"/>
    <property type="match status" value="1"/>
</dbReference>
<accession>A0A543CQA7</accession>
<dbReference type="GO" id="GO:0017057">
    <property type="term" value="F:6-phosphogluconolactonase activity"/>
    <property type="evidence" value="ECO:0007669"/>
    <property type="project" value="TreeGrafter"/>
</dbReference>
<evidence type="ECO:0000256" key="2">
    <source>
        <dbReference type="SAM" id="SignalP"/>
    </source>
</evidence>
<keyword evidence="4" id="KW-1185">Reference proteome</keyword>
<dbReference type="RefSeq" id="WP_221640155.1">
    <property type="nucleotide sequence ID" value="NZ_VFOZ01000001.1"/>
</dbReference>
<evidence type="ECO:0000313" key="4">
    <source>
        <dbReference type="Proteomes" id="UP000316096"/>
    </source>
</evidence>
<comment type="caution">
    <text evidence="3">The sequence shown here is derived from an EMBL/GenBank/DDBJ whole genome shotgun (WGS) entry which is preliminary data.</text>
</comment>
<dbReference type="EMBL" id="VFOZ01000001">
    <property type="protein sequence ID" value="TQL99275.1"/>
    <property type="molecule type" value="Genomic_DNA"/>
</dbReference>
<gene>
    <name evidence="3" type="ORF">FB559_4934</name>
</gene>
<reference evidence="3 4" key="1">
    <citation type="submission" date="2019-06" db="EMBL/GenBank/DDBJ databases">
        <title>Sequencing the genomes of 1000 actinobacteria strains.</title>
        <authorList>
            <person name="Klenk H.-P."/>
        </authorList>
    </citation>
    <scope>NUCLEOTIDE SEQUENCE [LARGE SCALE GENOMIC DNA]</scope>
    <source>
        <strain evidence="3 4">DSM 102200</strain>
    </source>
</reference>